<feature type="chain" id="PRO_5035284214" description="DUF4349 domain-containing protein" evidence="3">
    <location>
        <begin position="20"/>
        <end position="293"/>
    </location>
</feature>
<keyword evidence="2" id="KW-1133">Transmembrane helix</keyword>
<organism evidence="5 6">
    <name type="scientific">Algimonas arctica</name>
    <dbReference type="NCBI Taxonomy" id="1479486"/>
    <lineage>
        <taxon>Bacteria</taxon>
        <taxon>Pseudomonadati</taxon>
        <taxon>Pseudomonadota</taxon>
        <taxon>Alphaproteobacteria</taxon>
        <taxon>Maricaulales</taxon>
        <taxon>Robiginitomaculaceae</taxon>
        <taxon>Algimonas</taxon>
    </lineage>
</organism>
<dbReference type="EMBL" id="BMZH01000012">
    <property type="protein sequence ID" value="GHB01260.1"/>
    <property type="molecule type" value="Genomic_DNA"/>
</dbReference>
<dbReference type="InterPro" id="IPR025645">
    <property type="entry name" value="DUF4349"/>
</dbReference>
<keyword evidence="6" id="KW-1185">Reference proteome</keyword>
<reference evidence="5" key="2">
    <citation type="submission" date="2020-09" db="EMBL/GenBank/DDBJ databases">
        <authorList>
            <person name="Sun Q."/>
            <person name="Kim S."/>
        </authorList>
    </citation>
    <scope>NUCLEOTIDE SEQUENCE</scope>
    <source>
        <strain evidence="5">KCTC 32513</strain>
    </source>
</reference>
<dbReference type="AlphaFoldDB" id="A0A8J3G350"/>
<protein>
    <recommendedName>
        <fullName evidence="4">DUF4349 domain-containing protein</fullName>
    </recommendedName>
</protein>
<feature type="coiled-coil region" evidence="1">
    <location>
        <begin position="187"/>
        <end position="214"/>
    </location>
</feature>
<evidence type="ECO:0000256" key="1">
    <source>
        <dbReference type="SAM" id="Coils"/>
    </source>
</evidence>
<name>A0A8J3G350_9PROT</name>
<comment type="caution">
    <text evidence="5">The sequence shown here is derived from an EMBL/GenBank/DDBJ whole genome shotgun (WGS) entry which is preliminary data.</text>
</comment>
<dbReference type="Pfam" id="PF14257">
    <property type="entry name" value="DUF4349"/>
    <property type="match status" value="1"/>
</dbReference>
<proteinExistence type="predicted"/>
<evidence type="ECO:0000259" key="4">
    <source>
        <dbReference type="Pfam" id="PF14257"/>
    </source>
</evidence>
<gene>
    <name evidence="5" type="ORF">GCM10009069_25130</name>
</gene>
<keyword evidence="2" id="KW-0812">Transmembrane</keyword>
<keyword evidence="1" id="KW-0175">Coiled coil</keyword>
<keyword evidence="3" id="KW-0732">Signal</keyword>
<accession>A0A8J3G350</accession>
<feature type="domain" description="DUF4349" evidence="4">
    <location>
        <begin position="66"/>
        <end position="276"/>
    </location>
</feature>
<dbReference type="Proteomes" id="UP000634004">
    <property type="component" value="Unassembled WGS sequence"/>
</dbReference>
<evidence type="ECO:0000313" key="6">
    <source>
        <dbReference type="Proteomes" id="UP000634004"/>
    </source>
</evidence>
<sequence>MSIFKCLVVSSVVILAACADDSAEFETSSGFAAPAPMMSKSSAPQMDEFAGDAGEVEQATYMAYRYNYDFALPVGSVPSSIDRHAQICLDAGPKLCQIISRSTQEYNPDNVSASLYLRAEPTWLVGYTQTIMDTVEGADGKMTSSSVSAEDLTRQILDVDARLSAQITLRERLTALLETRDALLPDLLALERELARVQAEIESATSNLKALRQRVGMSIVNINYQTRSRAVSNSAVAPIGRALKQFVGTVSEGLASVITFLAMMLPWFLLVILPGIFSLVWLKRRLTKKSSKS</sequence>
<reference evidence="5" key="1">
    <citation type="journal article" date="2014" name="Int. J. Syst. Evol. Microbiol.">
        <title>Complete genome sequence of Corynebacterium casei LMG S-19264T (=DSM 44701T), isolated from a smear-ripened cheese.</title>
        <authorList>
            <consortium name="US DOE Joint Genome Institute (JGI-PGF)"/>
            <person name="Walter F."/>
            <person name="Albersmeier A."/>
            <person name="Kalinowski J."/>
            <person name="Ruckert C."/>
        </authorList>
    </citation>
    <scope>NUCLEOTIDE SEQUENCE</scope>
    <source>
        <strain evidence="5">KCTC 32513</strain>
    </source>
</reference>
<evidence type="ECO:0000313" key="5">
    <source>
        <dbReference type="EMBL" id="GHB01260.1"/>
    </source>
</evidence>
<feature type="transmembrane region" description="Helical" evidence="2">
    <location>
        <begin position="254"/>
        <end position="282"/>
    </location>
</feature>
<evidence type="ECO:0000256" key="2">
    <source>
        <dbReference type="SAM" id="Phobius"/>
    </source>
</evidence>
<dbReference type="PROSITE" id="PS51257">
    <property type="entry name" value="PROKAR_LIPOPROTEIN"/>
    <property type="match status" value="1"/>
</dbReference>
<dbReference type="RefSeq" id="WP_189498989.1">
    <property type="nucleotide sequence ID" value="NZ_BMZH01000012.1"/>
</dbReference>
<feature type="signal peptide" evidence="3">
    <location>
        <begin position="1"/>
        <end position="19"/>
    </location>
</feature>
<evidence type="ECO:0000256" key="3">
    <source>
        <dbReference type="SAM" id="SignalP"/>
    </source>
</evidence>
<keyword evidence="2" id="KW-0472">Membrane</keyword>